<keyword evidence="4" id="KW-1185">Reference proteome</keyword>
<dbReference type="AlphaFoldDB" id="A0AA46AJV8"/>
<gene>
    <name evidence="3" type="ORF">SAMN06296020_11273</name>
</gene>
<evidence type="ECO:0000256" key="2">
    <source>
        <dbReference type="ARBA" id="ARBA00022649"/>
    </source>
</evidence>
<protein>
    <submittedName>
        <fullName evidence="3">mRNA interferase RelE/StbE</fullName>
    </submittedName>
</protein>
<name>A0AA46AJV8_9CLOT</name>
<comment type="caution">
    <text evidence="3">The sequence shown here is derived from an EMBL/GenBank/DDBJ whole genome shotgun (WGS) entry which is preliminary data.</text>
</comment>
<reference evidence="3" key="1">
    <citation type="submission" date="2017-05" db="EMBL/GenBank/DDBJ databases">
        <authorList>
            <person name="Varghese N."/>
            <person name="Submissions S."/>
        </authorList>
    </citation>
    <scope>NUCLEOTIDE SEQUENCE</scope>
    <source>
        <strain evidence="3">Su22</strain>
    </source>
</reference>
<organism evidence="3 4">
    <name type="scientific">Anoxynatronum buryatiense</name>
    <dbReference type="NCBI Taxonomy" id="489973"/>
    <lineage>
        <taxon>Bacteria</taxon>
        <taxon>Bacillati</taxon>
        <taxon>Bacillota</taxon>
        <taxon>Clostridia</taxon>
        <taxon>Eubacteriales</taxon>
        <taxon>Clostridiaceae</taxon>
        <taxon>Anoxynatronum</taxon>
    </lineage>
</organism>
<dbReference type="SUPFAM" id="SSF143011">
    <property type="entry name" value="RelE-like"/>
    <property type="match status" value="1"/>
</dbReference>
<sequence length="87" mass="10289">MYLVKFTENAKKELQKLDKHTSKLLLAWIRKNLEGTDNPWQHGKGLTANKRGQWRYRVGEYRLLVEIKDTELIILVLAVGHRKNVYL</sequence>
<evidence type="ECO:0000313" key="3">
    <source>
        <dbReference type="EMBL" id="SMP65162.1"/>
    </source>
</evidence>
<dbReference type="PANTHER" id="PTHR35601">
    <property type="entry name" value="TOXIN RELE"/>
    <property type="match status" value="1"/>
</dbReference>
<evidence type="ECO:0000256" key="1">
    <source>
        <dbReference type="ARBA" id="ARBA00006226"/>
    </source>
</evidence>
<dbReference type="RefSeq" id="WP_283410120.1">
    <property type="nucleotide sequence ID" value="NZ_FXUF01000012.1"/>
</dbReference>
<accession>A0AA46AJV8</accession>
<dbReference type="PANTHER" id="PTHR35601:SF1">
    <property type="entry name" value="TOXIN RELE"/>
    <property type="match status" value="1"/>
</dbReference>
<dbReference type="InterPro" id="IPR007712">
    <property type="entry name" value="RelE/ParE_toxin"/>
</dbReference>
<proteinExistence type="inferred from homology"/>
<keyword evidence="2" id="KW-1277">Toxin-antitoxin system</keyword>
<comment type="similarity">
    <text evidence="1">Belongs to the RelE toxin family.</text>
</comment>
<dbReference type="Proteomes" id="UP001158066">
    <property type="component" value="Unassembled WGS sequence"/>
</dbReference>
<evidence type="ECO:0000313" key="4">
    <source>
        <dbReference type="Proteomes" id="UP001158066"/>
    </source>
</evidence>
<dbReference type="Gene3D" id="3.30.2310.20">
    <property type="entry name" value="RelE-like"/>
    <property type="match status" value="1"/>
</dbReference>
<dbReference type="Pfam" id="PF05016">
    <property type="entry name" value="ParE_toxin"/>
    <property type="match status" value="1"/>
</dbReference>
<dbReference type="InterPro" id="IPR035093">
    <property type="entry name" value="RelE/ParE_toxin_dom_sf"/>
</dbReference>
<dbReference type="EMBL" id="FXUF01000012">
    <property type="protein sequence ID" value="SMP65162.1"/>
    <property type="molecule type" value="Genomic_DNA"/>
</dbReference>